<keyword evidence="4" id="KW-0804">Transcription</keyword>
<dbReference type="InterPro" id="IPR036388">
    <property type="entry name" value="WH-like_DNA-bd_sf"/>
</dbReference>
<dbReference type="GO" id="GO:0006352">
    <property type="term" value="P:DNA-templated transcription initiation"/>
    <property type="evidence" value="ECO:0007669"/>
    <property type="project" value="InterPro"/>
</dbReference>
<evidence type="ECO:0000256" key="1">
    <source>
        <dbReference type="ARBA" id="ARBA00010641"/>
    </source>
</evidence>
<evidence type="ECO:0000313" key="6">
    <source>
        <dbReference type="EMBL" id="AHG93790.1"/>
    </source>
</evidence>
<sequence length="195" mass="21746">MTQAPSADVARLLEALRGGDAAALDALVPLLYDELRTLAHRQRRRWVGDDTLDTTALVHETYLKLADRHGASWETRAHFMAAAAQAMRHVLINYARDRRTRKRGGASVRVPLDSVEAQEGEADEEEELLLALDTALRELERANARQGRIVECRFFAGMSIAETALALGVSTASVSRGWALAQVRLYEAVRRELRR</sequence>
<keyword evidence="2" id="KW-0805">Transcription regulation</keyword>
<evidence type="ECO:0000259" key="5">
    <source>
        <dbReference type="Pfam" id="PF07638"/>
    </source>
</evidence>
<evidence type="ECO:0000256" key="4">
    <source>
        <dbReference type="ARBA" id="ARBA00023163"/>
    </source>
</evidence>
<accession>W0RU12</accession>
<comment type="similarity">
    <text evidence="1">Belongs to the sigma-70 factor family. ECF subfamily.</text>
</comment>
<keyword evidence="3" id="KW-0731">Sigma factor</keyword>
<proteinExistence type="inferred from homology"/>
<dbReference type="Pfam" id="PF07638">
    <property type="entry name" value="Sigma70_ECF"/>
    <property type="match status" value="1"/>
</dbReference>
<keyword evidence="6" id="KW-0614">Plasmid</keyword>
<dbReference type="Gene3D" id="1.10.10.10">
    <property type="entry name" value="Winged helix-like DNA-binding domain superfamily/Winged helix DNA-binding domain"/>
    <property type="match status" value="1"/>
</dbReference>
<dbReference type="RefSeq" id="WP_025415079.1">
    <property type="nucleotide sequence ID" value="NZ_CP007130.1"/>
</dbReference>
<organism evidence="6 7">
    <name type="scientific">Gemmatirosa kalamazoonensis</name>
    <dbReference type="NCBI Taxonomy" id="861299"/>
    <lineage>
        <taxon>Bacteria</taxon>
        <taxon>Pseudomonadati</taxon>
        <taxon>Gemmatimonadota</taxon>
        <taxon>Gemmatimonadia</taxon>
        <taxon>Gemmatimonadales</taxon>
        <taxon>Gemmatimonadaceae</taxon>
        <taxon>Gemmatirosa</taxon>
    </lineage>
</organism>
<dbReference type="Proteomes" id="UP000019151">
    <property type="component" value="Plasmid 2"/>
</dbReference>
<dbReference type="SUPFAM" id="SSF88659">
    <property type="entry name" value="Sigma3 and sigma4 domains of RNA polymerase sigma factors"/>
    <property type="match status" value="1"/>
</dbReference>
<dbReference type="AlphaFoldDB" id="W0RU12"/>
<evidence type="ECO:0000256" key="2">
    <source>
        <dbReference type="ARBA" id="ARBA00023015"/>
    </source>
</evidence>
<dbReference type="PANTHER" id="PTHR43133">
    <property type="entry name" value="RNA POLYMERASE ECF-TYPE SIGMA FACTO"/>
    <property type="match status" value="1"/>
</dbReference>
<protein>
    <submittedName>
        <fullName evidence="6">RNA polymerase sigma factor</fullName>
    </submittedName>
</protein>
<dbReference type="InParanoid" id="W0RU12"/>
<dbReference type="PANTHER" id="PTHR43133:SF39">
    <property type="entry name" value="SIMILAR TO RNA POLYMERASE SIGMA-E FACTOR"/>
    <property type="match status" value="1"/>
</dbReference>
<evidence type="ECO:0000313" key="7">
    <source>
        <dbReference type="Proteomes" id="UP000019151"/>
    </source>
</evidence>
<dbReference type="SUPFAM" id="SSF88946">
    <property type="entry name" value="Sigma2 domain of RNA polymerase sigma factors"/>
    <property type="match status" value="1"/>
</dbReference>
<geneLocation type="plasmid" evidence="6 7">
    <name>2</name>
</geneLocation>
<dbReference type="InterPro" id="IPR053812">
    <property type="entry name" value="HTH_Sigma70_ECF-like"/>
</dbReference>
<name>W0RU12_9BACT</name>
<gene>
    <name evidence="6" type="ORF">J421_6255</name>
</gene>
<dbReference type="OrthoDB" id="128473at2"/>
<dbReference type="InterPro" id="IPR013325">
    <property type="entry name" value="RNA_pol_sigma_r2"/>
</dbReference>
<keyword evidence="7" id="KW-1185">Reference proteome</keyword>
<dbReference type="InterPro" id="IPR014284">
    <property type="entry name" value="RNA_pol_sigma-70_dom"/>
</dbReference>
<feature type="domain" description="RNA polymerase sigma-70 ECF-like HTH" evidence="5">
    <location>
        <begin position="7"/>
        <end position="187"/>
    </location>
</feature>
<dbReference type="GO" id="GO:0016987">
    <property type="term" value="F:sigma factor activity"/>
    <property type="evidence" value="ECO:0007669"/>
    <property type="project" value="UniProtKB-KW"/>
</dbReference>
<dbReference type="InterPro" id="IPR013324">
    <property type="entry name" value="RNA_pol_sigma_r3/r4-like"/>
</dbReference>
<dbReference type="NCBIfam" id="TIGR02937">
    <property type="entry name" value="sigma70-ECF"/>
    <property type="match status" value="1"/>
</dbReference>
<dbReference type="KEGG" id="gba:J421_6255"/>
<dbReference type="HOGENOM" id="CLU_102127_0_0_0"/>
<evidence type="ECO:0000256" key="3">
    <source>
        <dbReference type="ARBA" id="ARBA00023082"/>
    </source>
</evidence>
<reference evidence="6 7" key="1">
    <citation type="journal article" date="2014" name="Genome Announc.">
        <title>Genome Sequence and Methylome of Soil Bacterium Gemmatirosa kalamazoonensis KBS708T, a Member of the Rarely Cultivated Gemmatimonadetes Phylum.</title>
        <authorList>
            <person name="Debruyn J.M."/>
            <person name="Radosevich M."/>
            <person name="Wommack K.E."/>
            <person name="Polson S.W."/>
            <person name="Hauser L.J."/>
            <person name="Fawaz M.N."/>
            <person name="Korlach J."/>
            <person name="Tsai Y.C."/>
        </authorList>
    </citation>
    <scope>NUCLEOTIDE SEQUENCE [LARGE SCALE GENOMIC DNA]</scope>
    <source>
        <strain evidence="6 7">KBS708</strain>
        <plasmid evidence="7">Plasmid 2</plasmid>
    </source>
</reference>
<dbReference type="InterPro" id="IPR039425">
    <property type="entry name" value="RNA_pol_sigma-70-like"/>
</dbReference>
<dbReference type="Gene3D" id="1.10.1740.10">
    <property type="match status" value="1"/>
</dbReference>
<dbReference type="InterPro" id="IPR011517">
    <property type="entry name" value="RNA_pol_sigma70_ECF-like"/>
</dbReference>
<dbReference type="EMBL" id="CP007130">
    <property type="protein sequence ID" value="AHG93790.1"/>
    <property type="molecule type" value="Genomic_DNA"/>
</dbReference>
<dbReference type="eggNOG" id="COG1595">
    <property type="taxonomic scope" value="Bacteria"/>
</dbReference>
<dbReference type="NCBIfam" id="TIGR02999">
    <property type="entry name" value="Sig-70_X6"/>
    <property type="match status" value="1"/>
</dbReference>